<protein>
    <recommendedName>
        <fullName evidence="4">Glyoxalase-like domain-containing protein</fullName>
    </recommendedName>
</protein>
<dbReference type="Proteomes" id="UP001142292">
    <property type="component" value="Unassembled WGS sequence"/>
</dbReference>
<keyword evidence="3" id="KW-1185">Reference proteome</keyword>
<dbReference type="EMBL" id="BSEL01000001">
    <property type="protein sequence ID" value="GLJ66220.1"/>
    <property type="molecule type" value="Genomic_DNA"/>
</dbReference>
<accession>A0ABQ5SPZ1</accession>
<evidence type="ECO:0000313" key="3">
    <source>
        <dbReference type="Proteomes" id="UP001142292"/>
    </source>
</evidence>
<evidence type="ECO:0008006" key="4">
    <source>
        <dbReference type="Google" id="ProtNLM"/>
    </source>
</evidence>
<reference evidence="2" key="1">
    <citation type="journal article" date="2014" name="Int. J. Syst. Evol. Microbiol.">
        <title>Complete genome of a new Firmicutes species belonging to the dominant human colonic microbiota ('Ruminococcus bicirculans') reveals two chromosomes and a selective capacity to utilize plant glucans.</title>
        <authorList>
            <consortium name="NISC Comparative Sequencing Program"/>
            <person name="Wegmann U."/>
            <person name="Louis P."/>
            <person name="Goesmann A."/>
            <person name="Henrissat B."/>
            <person name="Duncan S.H."/>
            <person name="Flint H.J."/>
        </authorList>
    </citation>
    <scope>NUCLEOTIDE SEQUENCE</scope>
    <source>
        <strain evidence="2">VKM Ac-1246</strain>
    </source>
</reference>
<feature type="region of interest" description="Disordered" evidence="1">
    <location>
        <begin position="1"/>
        <end position="24"/>
    </location>
</feature>
<gene>
    <name evidence="2" type="ORF">GCM10017579_02560</name>
</gene>
<sequence>MAAPEAEGRGAAGVEVDGAQRADPGGQAVDLALVDRHLQSFMCGTQPGEVVRGEAYVQIERSEGEGGDIAGNQTRFADRAGQMWHISSIGERGRDGKPHLDDPFNIF</sequence>
<evidence type="ECO:0000313" key="2">
    <source>
        <dbReference type="EMBL" id="GLJ66220.1"/>
    </source>
</evidence>
<comment type="caution">
    <text evidence="2">The sequence shown here is derived from an EMBL/GenBank/DDBJ whole genome shotgun (WGS) entry which is preliminary data.</text>
</comment>
<evidence type="ECO:0000256" key="1">
    <source>
        <dbReference type="SAM" id="MobiDB-lite"/>
    </source>
</evidence>
<proteinExistence type="predicted"/>
<organism evidence="2 3">
    <name type="scientific">Nocardioides luteus</name>
    <dbReference type="NCBI Taxonomy" id="1844"/>
    <lineage>
        <taxon>Bacteria</taxon>
        <taxon>Bacillati</taxon>
        <taxon>Actinomycetota</taxon>
        <taxon>Actinomycetes</taxon>
        <taxon>Propionibacteriales</taxon>
        <taxon>Nocardioidaceae</taxon>
        <taxon>Nocardioides</taxon>
    </lineage>
</organism>
<reference evidence="2" key="2">
    <citation type="submission" date="2023-01" db="EMBL/GenBank/DDBJ databases">
        <authorList>
            <person name="Sun Q."/>
            <person name="Evtushenko L."/>
        </authorList>
    </citation>
    <scope>NUCLEOTIDE SEQUENCE</scope>
    <source>
        <strain evidence="2">VKM Ac-1246</strain>
    </source>
</reference>
<name>A0ABQ5SPZ1_9ACTN</name>
<feature type="compositionally biased region" description="Basic and acidic residues" evidence="1">
    <location>
        <begin position="91"/>
        <end position="107"/>
    </location>
</feature>
<feature type="region of interest" description="Disordered" evidence="1">
    <location>
        <begin position="88"/>
        <end position="107"/>
    </location>
</feature>